<proteinExistence type="predicted"/>
<organism evidence="2 3">
    <name type="scientific">Alloalcanivorax venustensis ISO4</name>
    <dbReference type="NCBI Taxonomy" id="1177184"/>
    <lineage>
        <taxon>Bacteria</taxon>
        <taxon>Pseudomonadati</taxon>
        <taxon>Pseudomonadota</taxon>
        <taxon>Gammaproteobacteria</taxon>
        <taxon>Oceanospirillales</taxon>
        <taxon>Alcanivoracaceae</taxon>
        <taxon>Alloalcanivorax</taxon>
    </lineage>
</organism>
<gene>
    <name evidence="2" type="ORF">ISO4_02161</name>
</gene>
<dbReference type="RefSeq" id="WP_194856240.1">
    <property type="nucleotide sequence ID" value="NZ_ARXR01000018.1"/>
</dbReference>
<evidence type="ECO:0008006" key="4">
    <source>
        <dbReference type="Google" id="ProtNLM"/>
    </source>
</evidence>
<keyword evidence="3" id="KW-1185">Reference proteome</keyword>
<evidence type="ECO:0000256" key="1">
    <source>
        <dbReference type="SAM" id="Phobius"/>
    </source>
</evidence>
<name>A0ABS0AI03_9GAMM</name>
<protein>
    <recommendedName>
        <fullName evidence="4">Twin transmembrane helix small protein</fullName>
    </recommendedName>
</protein>
<keyword evidence="1" id="KW-1133">Transmembrane helix</keyword>
<reference evidence="2 3" key="1">
    <citation type="submission" date="2012-09" db="EMBL/GenBank/DDBJ databases">
        <title>Genome Sequence of alkane-degrading Bacterium Alcanivorax venustensis ISO4.</title>
        <authorList>
            <person name="Lai Q."/>
            <person name="Shao Z."/>
        </authorList>
    </citation>
    <scope>NUCLEOTIDE SEQUENCE [LARGE SCALE GENOMIC DNA]</scope>
    <source>
        <strain evidence="2 3">ISO4</strain>
    </source>
</reference>
<evidence type="ECO:0000313" key="2">
    <source>
        <dbReference type="EMBL" id="MBF5053559.1"/>
    </source>
</evidence>
<evidence type="ECO:0000313" key="3">
    <source>
        <dbReference type="Proteomes" id="UP000644441"/>
    </source>
</evidence>
<dbReference type="EMBL" id="ARXR01000018">
    <property type="protein sequence ID" value="MBF5053559.1"/>
    <property type="molecule type" value="Genomic_DNA"/>
</dbReference>
<keyword evidence="1" id="KW-0812">Transmembrane</keyword>
<dbReference type="NCBIfam" id="NF033233">
    <property type="entry name" value="twin_helix"/>
    <property type="match status" value="1"/>
</dbReference>
<feature type="transmembrane region" description="Helical" evidence="1">
    <location>
        <begin position="6"/>
        <end position="27"/>
    </location>
</feature>
<dbReference type="Pfam" id="PF11137">
    <property type="entry name" value="DUF2909"/>
    <property type="match status" value="1"/>
</dbReference>
<sequence>MWWVKLIVIVLLIAAVVSLARALMSLVRNEGKSGKTMRALAWRVGFSAMVFVFILVSMMMGWIQPHDVNPTTRGGVPIEQQ</sequence>
<keyword evidence="1" id="KW-0472">Membrane</keyword>
<dbReference type="InterPro" id="IPR021313">
    <property type="entry name" value="DUF2909"/>
</dbReference>
<dbReference type="Proteomes" id="UP000644441">
    <property type="component" value="Unassembled WGS sequence"/>
</dbReference>
<comment type="caution">
    <text evidence="2">The sequence shown here is derived from an EMBL/GenBank/DDBJ whole genome shotgun (WGS) entry which is preliminary data.</text>
</comment>
<accession>A0ABS0AI03</accession>
<feature type="transmembrane region" description="Helical" evidence="1">
    <location>
        <begin position="39"/>
        <end position="63"/>
    </location>
</feature>